<feature type="binding site" evidence="5">
    <location>
        <position position="269"/>
    </location>
    <ligand>
        <name>S-adenosyl-L-methionine</name>
        <dbReference type="ChEBI" id="CHEBI:59789"/>
    </ligand>
</feature>
<dbReference type="InterPro" id="IPR011869">
    <property type="entry name" value="TrmA_MeTrfase"/>
</dbReference>
<evidence type="ECO:0000256" key="2">
    <source>
        <dbReference type="ARBA" id="ARBA00022679"/>
    </source>
</evidence>
<feature type="active site" description="Nucleophile" evidence="5">
    <location>
        <position position="294"/>
    </location>
</feature>
<dbReference type="PROSITE" id="PS01230">
    <property type="entry name" value="TRMA_1"/>
    <property type="match status" value="1"/>
</dbReference>
<dbReference type="InterPro" id="IPR010280">
    <property type="entry name" value="U5_MeTrfase_fam"/>
</dbReference>
<dbReference type="SUPFAM" id="SSF53335">
    <property type="entry name" value="S-adenosyl-L-methionine-dependent methyltransferases"/>
    <property type="match status" value="1"/>
</dbReference>
<dbReference type="GO" id="GO:0000049">
    <property type="term" value="F:tRNA binding"/>
    <property type="evidence" value="ECO:0007669"/>
    <property type="project" value="TreeGrafter"/>
</dbReference>
<evidence type="ECO:0000313" key="7">
    <source>
        <dbReference type="EMBL" id="RCL43820.1"/>
    </source>
</evidence>
<comment type="similarity">
    <text evidence="5">Belongs to the class I-like SAM-binding methyltransferase superfamily. RNA M5U methyltransferase family.</text>
</comment>
<organism evidence="7 8">
    <name type="scientific">SAR86 cluster bacterium</name>
    <dbReference type="NCBI Taxonomy" id="2030880"/>
    <lineage>
        <taxon>Bacteria</taxon>
        <taxon>Pseudomonadati</taxon>
        <taxon>Pseudomonadota</taxon>
        <taxon>Gammaproteobacteria</taxon>
        <taxon>SAR86 cluster</taxon>
    </lineage>
</organism>
<feature type="binding site" evidence="5">
    <location>
        <position position="189"/>
    </location>
    <ligand>
        <name>S-adenosyl-L-methionine</name>
        <dbReference type="ChEBI" id="CHEBI:59789"/>
    </ligand>
</feature>
<dbReference type="Gene3D" id="3.40.50.150">
    <property type="entry name" value="Vaccinia Virus protein VP39"/>
    <property type="match status" value="1"/>
</dbReference>
<dbReference type="Pfam" id="PF05958">
    <property type="entry name" value="tRNA_U5-meth_tr"/>
    <property type="match status" value="1"/>
</dbReference>
<sequence>MNKLQKLKNQLSSSYKKEIIFNLSPASGYRSRCEFGYKNGSYTMVKNGKKVLLDHFDLPVSAIQNIMKPLLEAINANPLINKKLFQINFRAVNQIVLVTLIYHKQLDQNWLESARIIETKLDINVLGRSKNQLLATHLTELEQYIDINPSYYLYQNDKTFYQPNAFLMPKMVKLVISLIENPRDLLELYCGSGTFTIPLSYSFKNVFATENNRESISYLKKSIHKNHIKNIFYARLSDIELMDAYKGRIFRRLENIDLKNFNFSHVLVDPPRSGLSHNVTEILNKFENIIYISCNPDTFKRDLDKLKDYRIKKLEVFDQFSNTPHLELIALLIKR</sequence>
<feature type="binding site" evidence="5">
    <location>
        <position position="210"/>
    </location>
    <ligand>
        <name>S-adenosyl-L-methionine</name>
        <dbReference type="ChEBI" id="CHEBI:59789"/>
    </ligand>
</feature>
<evidence type="ECO:0000313" key="8">
    <source>
        <dbReference type="Proteomes" id="UP000252915"/>
    </source>
</evidence>
<proteinExistence type="inferred from homology"/>
<dbReference type="InterPro" id="IPR030390">
    <property type="entry name" value="MeTrfase_TrmA_AS"/>
</dbReference>
<accession>A0A368C2L9</accession>
<keyword evidence="2 5" id="KW-0808">Transferase</keyword>
<dbReference type="EMBL" id="QOPI01000021">
    <property type="protein sequence ID" value="RCL43820.1"/>
    <property type="molecule type" value="Genomic_DNA"/>
</dbReference>
<keyword evidence="3 5" id="KW-0949">S-adenosyl-L-methionine</keyword>
<name>A0A368C2L9_9GAMM</name>
<dbReference type="InterPro" id="IPR029063">
    <property type="entry name" value="SAM-dependent_MTases_sf"/>
</dbReference>
<dbReference type="GO" id="GO:0019843">
    <property type="term" value="F:rRNA binding"/>
    <property type="evidence" value="ECO:0007669"/>
    <property type="project" value="TreeGrafter"/>
</dbReference>
<dbReference type="Gene3D" id="2.40.50.1070">
    <property type="match status" value="1"/>
</dbReference>
<dbReference type="GO" id="GO:0005829">
    <property type="term" value="C:cytosol"/>
    <property type="evidence" value="ECO:0007669"/>
    <property type="project" value="TreeGrafter"/>
</dbReference>
<evidence type="ECO:0000256" key="5">
    <source>
        <dbReference type="PROSITE-ProRule" id="PRU01024"/>
    </source>
</evidence>
<dbReference type="AlphaFoldDB" id="A0A368C2L9"/>
<dbReference type="GO" id="GO:0008033">
    <property type="term" value="P:tRNA processing"/>
    <property type="evidence" value="ECO:0007669"/>
    <property type="project" value="UniProtKB-KW"/>
</dbReference>
<dbReference type="PANTHER" id="PTHR47790">
    <property type="entry name" value="TRNA/TMRNA (URACIL-C(5))-METHYLTRANSFERASE"/>
    <property type="match status" value="1"/>
</dbReference>
<comment type="caution">
    <text evidence="7">The sequence shown here is derived from an EMBL/GenBank/DDBJ whole genome shotgun (WGS) entry which is preliminary data.</text>
</comment>
<keyword evidence="4" id="KW-0819">tRNA processing</keyword>
<evidence type="ECO:0000256" key="4">
    <source>
        <dbReference type="ARBA" id="ARBA00022694"/>
    </source>
</evidence>
<keyword evidence="1 5" id="KW-0489">Methyltransferase</keyword>
<feature type="active site" evidence="6">
    <location>
        <position position="294"/>
    </location>
</feature>
<evidence type="ECO:0000256" key="1">
    <source>
        <dbReference type="ARBA" id="ARBA00022603"/>
    </source>
</evidence>
<protein>
    <submittedName>
        <fullName evidence="7">tRNA (Uridine(54)-C5)-methyltransferase TrmA</fullName>
        <ecNumber evidence="7">2.1.1.35</ecNumber>
    </submittedName>
</protein>
<dbReference type="EC" id="2.1.1.35" evidence="7"/>
<dbReference type="Proteomes" id="UP000252915">
    <property type="component" value="Unassembled WGS sequence"/>
</dbReference>
<dbReference type="PROSITE" id="PS51687">
    <property type="entry name" value="SAM_MT_RNA_M5U"/>
    <property type="match status" value="1"/>
</dbReference>
<dbReference type="GO" id="GO:0030697">
    <property type="term" value="F:tRNA (uracil(54)-C5)-methyltransferase activity, S-adenosyl methionine-dependent"/>
    <property type="evidence" value="ECO:0007669"/>
    <property type="project" value="UniProtKB-EC"/>
</dbReference>
<dbReference type="PANTHER" id="PTHR47790:SF2">
    <property type="entry name" value="TRNA_TMRNA (URACIL-C(5))-METHYLTRANSFERASE"/>
    <property type="match status" value="1"/>
</dbReference>
<evidence type="ECO:0000256" key="6">
    <source>
        <dbReference type="PROSITE-ProRule" id="PRU10015"/>
    </source>
</evidence>
<dbReference type="GO" id="GO:0032259">
    <property type="term" value="P:methylation"/>
    <property type="evidence" value="ECO:0007669"/>
    <property type="project" value="UniProtKB-KW"/>
</dbReference>
<dbReference type="CDD" id="cd02440">
    <property type="entry name" value="AdoMet_MTases"/>
    <property type="match status" value="1"/>
</dbReference>
<evidence type="ECO:0000256" key="3">
    <source>
        <dbReference type="ARBA" id="ARBA00022691"/>
    </source>
</evidence>
<gene>
    <name evidence="7" type="ORF">DBW92_03730</name>
</gene>
<feature type="binding site" evidence="5">
    <location>
        <position position="162"/>
    </location>
    <ligand>
        <name>S-adenosyl-L-methionine</name>
        <dbReference type="ChEBI" id="CHEBI:59789"/>
    </ligand>
</feature>
<reference evidence="7 8" key="1">
    <citation type="journal article" date="2018" name="Microbiome">
        <title>Fine metagenomic profile of the Mediterranean stratified and mixed water columns revealed by assembly and recruitment.</title>
        <authorList>
            <person name="Haro-Moreno J.M."/>
            <person name="Lopez-Perez M."/>
            <person name="De La Torre J.R."/>
            <person name="Picazo A."/>
            <person name="Camacho A."/>
            <person name="Rodriguez-Valera F."/>
        </authorList>
    </citation>
    <scope>NUCLEOTIDE SEQUENCE [LARGE SCALE GENOMIC DNA]</scope>
    <source>
        <strain evidence="7">MED-G78</strain>
    </source>
</reference>